<dbReference type="InterPro" id="IPR013217">
    <property type="entry name" value="Methyltransf_12"/>
</dbReference>
<dbReference type="PANTHER" id="PTHR43861">
    <property type="entry name" value="TRANS-ACONITATE 2-METHYLTRANSFERASE-RELATED"/>
    <property type="match status" value="1"/>
</dbReference>
<dbReference type="VEuPathDB" id="VectorBase:GBRI022985"/>
<proteinExistence type="inferred from homology"/>
<dbReference type="AlphaFoldDB" id="A0A1A9WKH6"/>
<evidence type="ECO:0000256" key="4">
    <source>
        <dbReference type="ARBA" id="ARBA00050595"/>
    </source>
</evidence>
<dbReference type="GO" id="GO:0032259">
    <property type="term" value="P:methylation"/>
    <property type="evidence" value="ECO:0007669"/>
    <property type="project" value="UniProtKB-KW"/>
</dbReference>
<dbReference type="SUPFAM" id="SSF53335">
    <property type="entry name" value="S-adenosyl-L-methionine-dependent methyltransferases"/>
    <property type="match status" value="1"/>
</dbReference>
<keyword evidence="12" id="KW-1185">Reference proteome</keyword>
<dbReference type="InterPro" id="IPR029063">
    <property type="entry name" value="SAM-dependent_MTases_sf"/>
</dbReference>
<evidence type="ECO:0000256" key="3">
    <source>
        <dbReference type="ARBA" id="ARBA00022679"/>
    </source>
</evidence>
<evidence type="ECO:0000259" key="10">
    <source>
        <dbReference type="Pfam" id="PF08242"/>
    </source>
</evidence>
<evidence type="ECO:0000256" key="7">
    <source>
        <dbReference type="ARBA" id="ARBA00066747"/>
    </source>
</evidence>
<dbReference type="STRING" id="37001.A0A1A9WKH6"/>
<evidence type="ECO:0000256" key="9">
    <source>
        <dbReference type="ARBA" id="ARBA00079812"/>
    </source>
</evidence>
<accession>A0A1A9WKH6</accession>
<comment type="function">
    <text evidence="6">O-methyltransferase that transfers a methyl group from S-adenosyl-L-methionine (SAM) to the carboxyl group of juvenile hormone acids to produce active juvenile hormones in the corpora allata, the last step during juvenile hormone biosynthesis. Also able to methylate farnesoate to methyl farnesoate.</text>
</comment>
<evidence type="ECO:0000313" key="12">
    <source>
        <dbReference type="Proteomes" id="UP000091820"/>
    </source>
</evidence>
<evidence type="ECO:0000256" key="1">
    <source>
        <dbReference type="ARBA" id="ARBA00008361"/>
    </source>
</evidence>
<dbReference type="EC" id="2.1.1.325" evidence="7"/>
<dbReference type="EnsemblMetazoa" id="GBRI022985-RA">
    <property type="protein sequence ID" value="GBRI022985-PA"/>
    <property type="gene ID" value="GBRI022985"/>
</dbReference>
<dbReference type="GO" id="GO:0006718">
    <property type="term" value="P:juvenile hormone biosynthetic process"/>
    <property type="evidence" value="ECO:0007669"/>
    <property type="project" value="UniProtKB-ARBA"/>
</dbReference>
<sequence length="283" mass="33349">MNRAGLYQRANAVQRHDAEQILKEYSYLLQWQLNGQDNLIDIGSGSGDVLKDFIYPLMPRNFGRLVGSDISSKMCKYARKTYKLDERCDFRILDIATEKELPIDLQGQFDHVTSFYCLHWVQNQRQALRNVYDLLRSEGGDCLLVFLVDNPIYDVYLSLSKSSKWSSYMADVERFICPFHRIEKPQNKFAAMLREEGFNHIKTELHHKTYDYKGVDILKDNIEAVCPFLERIPRHQHSEFWEDFFNIIIDLDLQHITQQQITVTYKLMVAYARKTPKFLNNDS</sequence>
<evidence type="ECO:0000313" key="11">
    <source>
        <dbReference type="EnsemblMetazoa" id="GBRI022985-PA"/>
    </source>
</evidence>
<protein>
    <recommendedName>
        <fullName evidence="8">Juvenile hormone acid O-methyltransferase</fullName>
        <ecNumber evidence="7">2.1.1.325</ecNumber>
    </recommendedName>
    <alternativeName>
        <fullName evidence="9">Juvenile hormone acid methyltransferase</fullName>
    </alternativeName>
</protein>
<name>A0A1A9WKH6_9MUSC</name>
<dbReference type="FunFam" id="3.40.50.150:FF:000539">
    <property type="entry name" value="juvenile hormone acid O-methyltransferase"/>
    <property type="match status" value="1"/>
</dbReference>
<dbReference type="PANTHER" id="PTHR43861:SF1">
    <property type="entry name" value="TRANS-ACONITATE 2-METHYLTRANSFERASE"/>
    <property type="match status" value="1"/>
</dbReference>
<dbReference type="CDD" id="cd02440">
    <property type="entry name" value="AdoMet_MTases"/>
    <property type="match status" value="1"/>
</dbReference>
<reference evidence="11" key="2">
    <citation type="submission" date="2020-05" db="UniProtKB">
        <authorList>
            <consortium name="EnsemblMetazoa"/>
        </authorList>
    </citation>
    <scope>IDENTIFICATION</scope>
    <source>
        <strain evidence="11">IAEA</strain>
    </source>
</reference>
<reference evidence="12" key="1">
    <citation type="submission" date="2014-03" db="EMBL/GenBank/DDBJ databases">
        <authorList>
            <person name="Aksoy S."/>
            <person name="Warren W."/>
            <person name="Wilson R.K."/>
        </authorList>
    </citation>
    <scope>NUCLEOTIDE SEQUENCE [LARGE SCALE GENOMIC DNA]</scope>
    <source>
        <strain evidence="12">IAEA</strain>
    </source>
</reference>
<evidence type="ECO:0000256" key="2">
    <source>
        <dbReference type="ARBA" id="ARBA00022603"/>
    </source>
</evidence>
<evidence type="ECO:0000256" key="5">
    <source>
        <dbReference type="ARBA" id="ARBA00051694"/>
    </source>
</evidence>
<comment type="catalytic activity">
    <reaction evidence="4">
        <text>juvenile hormone III carboxylate + S-adenosyl-L-methionine = juvenile hormone III + S-adenosyl-L-homocysteine</text>
        <dbReference type="Rhea" id="RHEA:43720"/>
        <dbReference type="ChEBI" id="CHEBI:27493"/>
        <dbReference type="ChEBI" id="CHEBI:57856"/>
        <dbReference type="ChEBI" id="CHEBI:59789"/>
        <dbReference type="ChEBI" id="CHEBI:83274"/>
        <dbReference type="EC" id="2.1.1.325"/>
    </reaction>
</comment>
<evidence type="ECO:0000256" key="6">
    <source>
        <dbReference type="ARBA" id="ARBA00058797"/>
    </source>
</evidence>
<dbReference type="GO" id="GO:0019010">
    <property type="term" value="F:farnesoic acid O-methyltransferase activity"/>
    <property type="evidence" value="ECO:0007669"/>
    <property type="project" value="UniProtKB-EC"/>
</dbReference>
<feature type="domain" description="Methyltransferase type 12" evidence="10">
    <location>
        <begin position="40"/>
        <end position="139"/>
    </location>
</feature>
<comment type="catalytic activity">
    <reaction evidence="5">
        <text>(2E,6E)-farnesoate + S-adenosyl-L-methionine = methyl (2E,6E)-farnesoate + S-adenosyl-L-homocysteine</text>
        <dbReference type="Rhea" id="RHEA:43700"/>
        <dbReference type="ChEBI" id="CHEBI:57856"/>
        <dbReference type="ChEBI" id="CHEBI:59789"/>
        <dbReference type="ChEBI" id="CHEBI:80535"/>
        <dbReference type="ChEBI" id="CHEBI:83276"/>
        <dbReference type="EC" id="2.1.1.325"/>
    </reaction>
</comment>
<dbReference type="Pfam" id="PF08242">
    <property type="entry name" value="Methyltransf_12"/>
    <property type="match status" value="1"/>
</dbReference>
<keyword evidence="3" id="KW-0808">Transferase</keyword>
<dbReference type="Proteomes" id="UP000091820">
    <property type="component" value="Unassembled WGS sequence"/>
</dbReference>
<evidence type="ECO:0000256" key="8">
    <source>
        <dbReference type="ARBA" id="ARBA00072312"/>
    </source>
</evidence>
<keyword evidence="2" id="KW-0489">Methyltransferase</keyword>
<comment type="similarity">
    <text evidence="1">Belongs to the methyltransferase superfamily.</text>
</comment>
<organism evidence="11 12">
    <name type="scientific">Glossina brevipalpis</name>
    <dbReference type="NCBI Taxonomy" id="37001"/>
    <lineage>
        <taxon>Eukaryota</taxon>
        <taxon>Metazoa</taxon>
        <taxon>Ecdysozoa</taxon>
        <taxon>Arthropoda</taxon>
        <taxon>Hexapoda</taxon>
        <taxon>Insecta</taxon>
        <taxon>Pterygota</taxon>
        <taxon>Neoptera</taxon>
        <taxon>Endopterygota</taxon>
        <taxon>Diptera</taxon>
        <taxon>Brachycera</taxon>
        <taxon>Muscomorpha</taxon>
        <taxon>Hippoboscoidea</taxon>
        <taxon>Glossinidae</taxon>
        <taxon>Glossina</taxon>
    </lineage>
</organism>
<dbReference type="Gene3D" id="3.40.50.150">
    <property type="entry name" value="Vaccinia Virus protein VP39"/>
    <property type="match status" value="1"/>
</dbReference>